<gene>
    <name evidence="1" type="ORF">EIP91_006199</name>
</gene>
<sequence length="144" mass="15799">MHASGTTTARYFAFQAHLGAASFDSIEYCAVTRFCEMPAVMLMHVLHHPARFTKAAETEPQLKPSARSVASKKESHDVRANSHLFHSSVERLWNVLDAGTAPLLLHMESNGYWNGACRAIIAEQLAMVRILTASGSCAEVQKLS</sequence>
<dbReference type="Proteomes" id="UP000292702">
    <property type="component" value="Unassembled WGS sequence"/>
</dbReference>
<organism evidence="1 2">
    <name type="scientific">Steccherinum ochraceum</name>
    <dbReference type="NCBI Taxonomy" id="92696"/>
    <lineage>
        <taxon>Eukaryota</taxon>
        <taxon>Fungi</taxon>
        <taxon>Dikarya</taxon>
        <taxon>Basidiomycota</taxon>
        <taxon>Agaricomycotina</taxon>
        <taxon>Agaricomycetes</taxon>
        <taxon>Polyporales</taxon>
        <taxon>Steccherinaceae</taxon>
        <taxon>Steccherinum</taxon>
    </lineage>
</organism>
<keyword evidence="2" id="KW-1185">Reference proteome</keyword>
<protein>
    <submittedName>
        <fullName evidence="1">Uncharacterized protein</fullName>
    </submittedName>
</protein>
<proteinExistence type="predicted"/>
<dbReference type="AlphaFoldDB" id="A0A4R0R8K9"/>
<name>A0A4R0R8K9_9APHY</name>
<comment type="caution">
    <text evidence="1">The sequence shown here is derived from an EMBL/GenBank/DDBJ whole genome shotgun (WGS) entry which is preliminary data.</text>
</comment>
<evidence type="ECO:0000313" key="2">
    <source>
        <dbReference type="Proteomes" id="UP000292702"/>
    </source>
</evidence>
<dbReference type="EMBL" id="RWJN01000334">
    <property type="protein sequence ID" value="TCD62936.1"/>
    <property type="molecule type" value="Genomic_DNA"/>
</dbReference>
<evidence type="ECO:0000313" key="1">
    <source>
        <dbReference type="EMBL" id="TCD62936.1"/>
    </source>
</evidence>
<reference evidence="1 2" key="1">
    <citation type="submission" date="2018-11" db="EMBL/GenBank/DDBJ databases">
        <title>Genome assembly of Steccherinum ochraceum LE-BIN_3174, the white-rot fungus of the Steccherinaceae family (The Residual Polyporoid clade, Polyporales, Basidiomycota).</title>
        <authorList>
            <person name="Fedorova T.V."/>
            <person name="Glazunova O.A."/>
            <person name="Landesman E.O."/>
            <person name="Moiseenko K.V."/>
            <person name="Psurtseva N.V."/>
            <person name="Savinova O.S."/>
            <person name="Shakhova N.V."/>
            <person name="Tyazhelova T.V."/>
            <person name="Vasina D.V."/>
        </authorList>
    </citation>
    <scope>NUCLEOTIDE SEQUENCE [LARGE SCALE GENOMIC DNA]</scope>
    <source>
        <strain evidence="1 2">LE-BIN_3174</strain>
    </source>
</reference>
<accession>A0A4R0R8K9</accession>